<gene>
    <name evidence="1" type="ORF">HAL07_15330</name>
</gene>
<dbReference type="Proteomes" id="UP000043437">
    <property type="component" value="Unassembled WGS sequence"/>
</dbReference>
<sequence length="267" mass="29913">MALLLFSPLLAEKNGFFMGGGFIYNHFTRNLDFTIPIDGTHTLDPVPDESTTHSQQHSGALYGGEIMLGYKQFFGKPRLFGLRYFAFANGMDGGYNYLTFDRHAQMTSATQNAATFFYGAGIDILSNFYDRGDHSLGVFVGGMIGGQSWLLGRAYAAKLCQTQIPSQPKDCVSADVVWKNNAAIANSMGNDAKFYEMPSFQVAVQGGFRVQLSKHQSFEVGVRFPFLEHTYYTEEDKNKWGIYGKNGKARIFLKRGIALFAHYFYTF</sequence>
<evidence type="ECO:0000313" key="1">
    <source>
        <dbReference type="EMBL" id="CRF53068.1"/>
    </source>
</evidence>
<dbReference type="EMBL" id="CDMG01000009">
    <property type="protein sequence ID" value="CRF53068.1"/>
    <property type="molecule type" value="Genomic_DNA"/>
</dbReference>
<name>A0A0K2Y275_9HELI</name>
<dbReference type="Pfam" id="PF01856">
    <property type="entry name" value="HP_OMP"/>
    <property type="match status" value="1"/>
</dbReference>
<dbReference type="PRINTS" id="PR01776">
    <property type="entry name" value="HPOMPFAMILY"/>
</dbReference>
<proteinExistence type="predicted"/>
<dbReference type="InterPro" id="IPR002718">
    <property type="entry name" value="OMP_Helicobacter"/>
</dbReference>
<accession>A0A0K2Y275</accession>
<dbReference type="AlphaFoldDB" id="A0A0K2Y275"/>
<protein>
    <submittedName>
        <fullName evidence="1">Outer membrane protein (Omp6)</fullName>
    </submittedName>
</protein>
<reference evidence="2" key="1">
    <citation type="submission" date="2014-12" db="EMBL/GenBank/DDBJ databases">
        <authorList>
            <person name="Jaenicke S."/>
        </authorList>
    </citation>
    <scope>NUCLEOTIDE SEQUENCE [LARGE SCALE GENOMIC DNA]</scope>
</reference>
<organism evidence="1 2">
    <name type="scientific">Helicobacter ailurogastricus</name>
    <dbReference type="NCBI Taxonomy" id="1578720"/>
    <lineage>
        <taxon>Bacteria</taxon>
        <taxon>Pseudomonadati</taxon>
        <taxon>Campylobacterota</taxon>
        <taxon>Epsilonproteobacteria</taxon>
        <taxon>Campylobacterales</taxon>
        <taxon>Helicobacteraceae</taxon>
        <taxon>Helicobacter</taxon>
    </lineage>
</organism>
<evidence type="ECO:0000313" key="2">
    <source>
        <dbReference type="Proteomes" id="UP000043437"/>
    </source>
</evidence>